<comment type="caution">
    <text evidence="1">The sequence shown here is derived from an EMBL/GenBank/DDBJ whole genome shotgun (WGS) entry which is preliminary data.</text>
</comment>
<dbReference type="AlphaFoldDB" id="A0A372LB27"/>
<sequence length="52" mass="6188">MKCKYFFVTWDKNFPKGCKAFNFKTAILPSQDVYRSSGQQCMKYEEKALRKP</sequence>
<proteinExistence type="predicted"/>
<name>A0A372LB27_9BACI</name>
<protein>
    <submittedName>
        <fullName evidence="1">Uracil-DNA glycosylase</fullName>
    </submittedName>
</protein>
<evidence type="ECO:0000313" key="1">
    <source>
        <dbReference type="EMBL" id="RFU62521.1"/>
    </source>
</evidence>
<reference evidence="1 2" key="1">
    <citation type="submission" date="2018-08" db="EMBL/GenBank/DDBJ databases">
        <title>Bacillus chawlae sp. nov., Bacillus glennii sp. nov., and Bacillus saganii sp. nov. Isolated from the Vehicle Assembly Building at Kennedy Space Center where the Viking Spacecraft were Assembled.</title>
        <authorList>
            <person name="Seuylemezian A."/>
            <person name="Vaishampayan P."/>
        </authorList>
    </citation>
    <scope>NUCLEOTIDE SEQUENCE [LARGE SCALE GENOMIC DNA]</scope>
    <source>
        <strain evidence="1 2">V44-8</strain>
    </source>
</reference>
<organism evidence="1 2">
    <name type="scientific">Peribacillus glennii</name>
    <dbReference type="NCBI Taxonomy" id="2303991"/>
    <lineage>
        <taxon>Bacteria</taxon>
        <taxon>Bacillati</taxon>
        <taxon>Bacillota</taxon>
        <taxon>Bacilli</taxon>
        <taxon>Bacillales</taxon>
        <taxon>Bacillaceae</taxon>
        <taxon>Peribacillus</taxon>
    </lineage>
</organism>
<dbReference type="Proteomes" id="UP000262939">
    <property type="component" value="Unassembled WGS sequence"/>
</dbReference>
<dbReference type="EMBL" id="QVTD01000010">
    <property type="protein sequence ID" value="RFU62521.1"/>
    <property type="molecule type" value="Genomic_DNA"/>
</dbReference>
<keyword evidence="2" id="KW-1185">Reference proteome</keyword>
<gene>
    <name evidence="1" type="ORF">D0466_14465</name>
</gene>
<evidence type="ECO:0000313" key="2">
    <source>
        <dbReference type="Proteomes" id="UP000262939"/>
    </source>
</evidence>
<accession>A0A372LB27</accession>